<evidence type="ECO:0000259" key="1">
    <source>
        <dbReference type="Pfam" id="PF05506"/>
    </source>
</evidence>
<proteinExistence type="predicted"/>
<comment type="caution">
    <text evidence="2">The sequence shown here is derived from an EMBL/GenBank/DDBJ whole genome shotgun (WGS) entry which is preliminary data.</text>
</comment>
<dbReference type="AlphaFoldDB" id="A0A177GFP1"/>
<dbReference type="GO" id="GO:0004629">
    <property type="term" value="F:phospholipase C activity"/>
    <property type="evidence" value="ECO:0007669"/>
    <property type="project" value="InterPro"/>
</dbReference>
<reference evidence="2 3" key="1">
    <citation type="submission" date="2016-03" db="EMBL/GenBank/DDBJ databases">
        <title>Draft genome sequence of Acetobacter malorum CECT 7742, a strain isolated from strawberry vinegar.</title>
        <authorList>
            <person name="Sainz F."/>
            <person name="Mas A."/>
            <person name="Torija M.J."/>
        </authorList>
    </citation>
    <scope>NUCLEOTIDE SEQUENCE [LARGE SCALE GENOMIC DNA]</scope>
    <source>
        <strain evidence="2 3">CECT 7742</strain>
    </source>
</reference>
<dbReference type="Pfam" id="PF05506">
    <property type="entry name" value="PLipase_C_C"/>
    <property type="match status" value="2"/>
</dbReference>
<dbReference type="PATRIC" id="fig|178901.16.peg.300"/>
<dbReference type="GO" id="GO:0016042">
    <property type="term" value="P:lipid catabolic process"/>
    <property type="evidence" value="ECO:0007669"/>
    <property type="project" value="InterPro"/>
</dbReference>
<gene>
    <name evidence="2" type="ORF">Amal_00286</name>
</gene>
<organism evidence="2 3">
    <name type="scientific">Acetobacter malorum</name>
    <dbReference type="NCBI Taxonomy" id="178901"/>
    <lineage>
        <taxon>Bacteria</taxon>
        <taxon>Pseudomonadati</taxon>
        <taxon>Pseudomonadota</taxon>
        <taxon>Alphaproteobacteria</taxon>
        <taxon>Acetobacterales</taxon>
        <taxon>Acetobacteraceae</taxon>
        <taxon>Acetobacter</taxon>
    </lineage>
</organism>
<protein>
    <submittedName>
        <fullName evidence="2">Phospholipase C</fullName>
    </submittedName>
</protein>
<accession>A0A177GFP1</accession>
<name>A0A177GFP1_9PROT</name>
<dbReference type="Proteomes" id="UP000077349">
    <property type="component" value="Unassembled WGS sequence"/>
</dbReference>
<feature type="domain" description="Bacterial phospholipase C C-terminal" evidence="1">
    <location>
        <begin position="54"/>
        <end position="130"/>
    </location>
</feature>
<dbReference type="InterPro" id="IPR008475">
    <property type="entry name" value="PLipase_C_C"/>
</dbReference>
<sequence>MTSLFDFAQTNRQWEASLPRTDSYLADTRKSCTLPKPVVPARQTMPKQEAGQRPARALPYVLHANRLSHGALELANEGTQGAVLRIRDGYTARHYTLAAGQRLSVPLEAKAGQPLTVHGPNGFFRAFYGQDLPECRLRYDPAQSSVFLSLLHAGQAPRMLRIEDGYTHARHTVTVPPDAETATSWLLAASDNWYDLAVYDAHDGTLLMQFAGHMENGKPSRTDPHMGR</sequence>
<evidence type="ECO:0000313" key="2">
    <source>
        <dbReference type="EMBL" id="OAG78275.1"/>
    </source>
</evidence>
<dbReference type="EMBL" id="LVHD01000003">
    <property type="protein sequence ID" value="OAG78275.1"/>
    <property type="molecule type" value="Genomic_DNA"/>
</dbReference>
<feature type="domain" description="Bacterial phospholipase C C-terminal" evidence="1">
    <location>
        <begin position="133"/>
        <end position="213"/>
    </location>
</feature>
<evidence type="ECO:0000313" key="3">
    <source>
        <dbReference type="Proteomes" id="UP000077349"/>
    </source>
</evidence>